<evidence type="ECO:0000256" key="42">
    <source>
        <dbReference type="ARBA" id="ARBA00049171"/>
    </source>
</evidence>
<evidence type="ECO:0000256" key="16">
    <source>
        <dbReference type="ARBA" id="ARBA00023401"/>
    </source>
</evidence>
<keyword evidence="7" id="KW-0007">Acetylation</keyword>
<evidence type="ECO:0000256" key="15">
    <source>
        <dbReference type="ARBA" id="ARBA00023399"/>
    </source>
</evidence>
<evidence type="ECO:0000256" key="28">
    <source>
        <dbReference type="ARBA" id="ARBA00047953"/>
    </source>
</evidence>
<keyword evidence="3" id="KW-0597">Phosphoprotein</keyword>
<evidence type="ECO:0000256" key="44">
    <source>
        <dbReference type="ARBA" id="ARBA00049414"/>
    </source>
</evidence>
<dbReference type="GO" id="GO:0004313">
    <property type="term" value="F:[acyl-carrier-protein] S-acetyltransferase activity"/>
    <property type="evidence" value="ECO:0007669"/>
    <property type="project" value="UniProtKB-EC"/>
</dbReference>
<dbReference type="InterPro" id="IPR049900">
    <property type="entry name" value="PKS_mFAS_DH"/>
</dbReference>
<comment type="catalytic activity">
    <reaction evidence="27">
        <text>(2E)-hexenoyl-[ACP] + NADPH + H(+) = hexanoyl-[ACP] + NADP(+)</text>
        <dbReference type="Rhea" id="RHEA:41832"/>
        <dbReference type="Rhea" id="RHEA-COMP:9631"/>
        <dbReference type="Rhea" id="RHEA-COMP:9632"/>
        <dbReference type="ChEBI" id="CHEBI:15378"/>
        <dbReference type="ChEBI" id="CHEBI:57783"/>
        <dbReference type="ChEBI" id="CHEBI:58349"/>
        <dbReference type="ChEBI" id="CHEBI:78458"/>
        <dbReference type="ChEBI" id="CHEBI:78459"/>
    </reaction>
    <physiologicalReaction direction="left-to-right" evidence="27">
        <dbReference type="Rhea" id="RHEA:41833"/>
    </physiologicalReaction>
</comment>
<dbReference type="Pfam" id="PF16197">
    <property type="entry name" value="KAsynt_C_assoc"/>
    <property type="match status" value="1"/>
</dbReference>
<evidence type="ECO:0000256" key="9">
    <source>
        <dbReference type="ARBA" id="ARBA00023332"/>
    </source>
</evidence>
<dbReference type="InterPro" id="IPR001227">
    <property type="entry name" value="Ac_transferase_dom_sf"/>
</dbReference>
<dbReference type="EMBL" id="JAVRBK010000010">
    <property type="protein sequence ID" value="KAK5637947.1"/>
    <property type="molecule type" value="Genomic_DNA"/>
</dbReference>
<dbReference type="InterPro" id="IPR029058">
    <property type="entry name" value="AB_hydrolase_fold"/>
</dbReference>
<evidence type="ECO:0000256" key="32">
    <source>
        <dbReference type="ARBA" id="ARBA00048289"/>
    </source>
</evidence>
<comment type="catalytic activity">
    <reaction evidence="37">
        <text>holo-[ACP] + acetyl-CoA = acetyl-[ACP] + CoA</text>
        <dbReference type="Rhea" id="RHEA:41788"/>
        <dbReference type="Rhea" id="RHEA-COMP:9621"/>
        <dbReference type="Rhea" id="RHEA-COMP:9685"/>
        <dbReference type="ChEBI" id="CHEBI:57287"/>
        <dbReference type="ChEBI" id="CHEBI:57288"/>
        <dbReference type="ChEBI" id="CHEBI:64479"/>
        <dbReference type="ChEBI" id="CHEBI:78446"/>
        <dbReference type="EC" id="2.3.1.38"/>
    </reaction>
    <physiologicalReaction direction="left-to-right" evidence="37">
        <dbReference type="Rhea" id="RHEA:41789"/>
    </physiologicalReaction>
</comment>
<evidence type="ECO:0000256" key="50">
    <source>
        <dbReference type="SAM" id="MobiDB-lite"/>
    </source>
</evidence>
<dbReference type="CDD" id="cd00833">
    <property type="entry name" value="PKS"/>
    <property type="match status" value="1"/>
</dbReference>
<evidence type="ECO:0000256" key="31">
    <source>
        <dbReference type="ARBA" id="ARBA00048281"/>
    </source>
</evidence>
<feature type="domain" description="Ketosynthase family 3 (KS3)" evidence="52">
    <location>
        <begin position="37"/>
        <end position="433"/>
    </location>
</feature>
<comment type="catalytic activity">
    <reaction evidence="35">
        <text>3-oxohexanoyl-[ACP] + NADPH + H(+) = (3R)-hydroxyhexanoyl-[ACP] + NADP(+)</text>
        <dbReference type="Rhea" id="RHEA:41824"/>
        <dbReference type="Rhea" id="RHEA-COMP:9629"/>
        <dbReference type="Rhea" id="RHEA-COMP:9630"/>
        <dbReference type="ChEBI" id="CHEBI:15378"/>
        <dbReference type="ChEBI" id="CHEBI:57783"/>
        <dbReference type="ChEBI" id="CHEBI:58349"/>
        <dbReference type="ChEBI" id="CHEBI:78456"/>
        <dbReference type="ChEBI" id="CHEBI:78457"/>
    </reaction>
    <physiologicalReaction direction="left-to-right" evidence="35">
        <dbReference type="Rhea" id="RHEA:41825"/>
    </physiologicalReaction>
</comment>
<evidence type="ECO:0000256" key="19">
    <source>
        <dbReference type="ARBA" id="ARBA00047300"/>
    </source>
</evidence>
<evidence type="ECO:0000256" key="20">
    <source>
        <dbReference type="ARBA" id="ARBA00047394"/>
    </source>
</evidence>
<comment type="catalytic activity">
    <reaction evidence="9">
        <text>(3R)-hydroxyoctanoyl-[ACP] = (2E)-octenoyl-[ACP] + H2O</text>
        <dbReference type="Rhea" id="RHEA:41844"/>
        <dbReference type="Rhea" id="RHEA-COMP:9634"/>
        <dbReference type="Rhea" id="RHEA-COMP:9635"/>
        <dbReference type="ChEBI" id="CHEBI:15377"/>
        <dbReference type="ChEBI" id="CHEBI:78461"/>
        <dbReference type="ChEBI" id="CHEBI:78462"/>
    </reaction>
    <physiologicalReaction direction="left-to-right" evidence="9">
        <dbReference type="Rhea" id="RHEA:41845"/>
    </physiologicalReaction>
</comment>
<comment type="caution">
    <text evidence="54">The sequence shown here is derived from an EMBL/GenBank/DDBJ whole genome shotgun (WGS) entry which is preliminary data.</text>
</comment>
<dbReference type="PROSITE" id="PS52004">
    <property type="entry name" value="KS3_2"/>
    <property type="match status" value="1"/>
</dbReference>
<keyword evidence="55" id="KW-1185">Reference proteome</keyword>
<dbReference type="CDD" id="cd05195">
    <property type="entry name" value="enoyl_red"/>
    <property type="match status" value="1"/>
</dbReference>
<evidence type="ECO:0000256" key="7">
    <source>
        <dbReference type="ARBA" id="ARBA00022990"/>
    </source>
</evidence>
<feature type="domain" description="Carrier" evidence="51">
    <location>
        <begin position="1967"/>
        <end position="2044"/>
    </location>
</feature>
<evidence type="ECO:0000256" key="48">
    <source>
        <dbReference type="ARBA" id="ARBA00049533"/>
    </source>
</evidence>
<comment type="catalytic activity">
    <reaction evidence="40">
        <text>(2E)-octadecenoyl-[ACP] + NADPH + H(+) = octadecanoyl-[ACP] + NADP(+)</text>
        <dbReference type="Rhea" id="RHEA:41928"/>
        <dbReference type="Rhea" id="RHEA-COMP:9655"/>
        <dbReference type="Rhea" id="RHEA-COMP:9656"/>
        <dbReference type="ChEBI" id="CHEBI:15378"/>
        <dbReference type="ChEBI" id="CHEBI:57783"/>
        <dbReference type="ChEBI" id="CHEBI:58349"/>
        <dbReference type="ChEBI" id="CHEBI:78489"/>
        <dbReference type="ChEBI" id="CHEBI:78495"/>
    </reaction>
    <physiologicalReaction direction="left-to-right" evidence="40">
        <dbReference type="Rhea" id="RHEA:41929"/>
    </physiologicalReaction>
</comment>
<evidence type="ECO:0000256" key="23">
    <source>
        <dbReference type="ARBA" id="ARBA00047451"/>
    </source>
</evidence>
<dbReference type="PANTHER" id="PTHR43775">
    <property type="entry name" value="FATTY ACID SYNTHASE"/>
    <property type="match status" value="1"/>
</dbReference>
<evidence type="ECO:0000256" key="29">
    <source>
        <dbReference type="ARBA" id="ARBA00047961"/>
    </source>
</evidence>
<comment type="catalytic activity">
    <reaction evidence="41">
        <text>decanoyl-[ACP] + malonyl-[ACP] + H(+) = 3-oxododecanoyl-[ACP] + holo-[ACP] + CO2</text>
        <dbReference type="Rhea" id="RHEA:41868"/>
        <dbReference type="Rhea" id="RHEA-COMP:9623"/>
        <dbReference type="Rhea" id="RHEA-COMP:9640"/>
        <dbReference type="Rhea" id="RHEA-COMP:9641"/>
        <dbReference type="Rhea" id="RHEA-COMP:9685"/>
        <dbReference type="ChEBI" id="CHEBI:15378"/>
        <dbReference type="ChEBI" id="CHEBI:16526"/>
        <dbReference type="ChEBI" id="CHEBI:64479"/>
        <dbReference type="ChEBI" id="CHEBI:78449"/>
        <dbReference type="ChEBI" id="CHEBI:78468"/>
        <dbReference type="ChEBI" id="CHEBI:78469"/>
    </reaction>
    <physiologicalReaction direction="left-to-right" evidence="41">
        <dbReference type="Rhea" id="RHEA:41869"/>
    </physiologicalReaction>
</comment>
<evidence type="ECO:0000256" key="2">
    <source>
        <dbReference type="ARBA" id="ARBA00022450"/>
    </source>
</evidence>
<dbReference type="InterPro" id="IPR057326">
    <property type="entry name" value="KR_dom"/>
</dbReference>
<dbReference type="Pfam" id="PF13602">
    <property type="entry name" value="ADH_zinc_N_2"/>
    <property type="match status" value="1"/>
</dbReference>
<dbReference type="GO" id="GO:0031177">
    <property type="term" value="F:phosphopantetheine binding"/>
    <property type="evidence" value="ECO:0007669"/>
    <property type="project" value="InterPro"/>
</dbReference>
<dbReference type="Pfam" id="PF08659">
    <property type="entry name" value="KR"/>
    <property type="match status" value="1"/>
</dbReference>
<feature type="active site" description="Proton acceptor; for dehydratase activity" evidence="49">
    <location>
        <position position="875"/>
    </location>
</feature>
<evidence type="ECO:0000256" key="38">
    <source>
        <dbReference type="ARBA" id="ARBA00048704"/>
    </source>
</evidence>
<evidence type="ECO:0000256" key="34">
    <source>
        <dbReference type="ARBA" id="ARBA00048506"/>
    </source>
</evidence>
<dbReference type="InterPro" id="IPR016039">
    <property type="entry name" value="Thiolase-like"/>
</dbReference>
<dbReference type="Pfam" id="PF00975">
    <property type="entry name" value="Thioesterase"/>
    <property type="match status" value="1"/>
</dbReference>
<comment type="catalytic activity">
    <reaction evidence="17">
        <text>(3R)-hydroxybutanoyl-[ACP] = (2E)-butenoyl-[ACP] + H2O</text>
        <dbReference type="Rhea" id="RHEA:41808"/>
        <dbReference type="Rhea" id="RHEA-COMP:9626"/>
        <dbReference type="Rhea" id="RHEA-COMP:9627"/>
        <dbReference type="ChEBI" id="CHEBI:15377"/>
        <dbReference type="ChEBI" id="CHEBI:78451"/>
        <dbReference type="ChEBI" id="CHEBI:78453"/>
    </reaction>
    <physiologicalReaction direction="left-to-right" evidence="17">
        <dbReference type="Rhea" id="RHEA:41809"/>
    </physiologicalReaction>
</comment>
<comment type="catalytic activity">
    <reaction evidence="15">
        <text>(3R)-hydroxyoctadecanoyl-[ACP] = (2E)-octadecenoyl-[ACP] + H2O</text>
        <dbReference type="Rhea" id="RHEA:41924"/>
        <dbReference type="Rhea" id="RHEA-COMP:9654"/>
        <dbReference type="Rhea" id="RHEA-COMP:9655"/>
        <dbReference type="ChEBI" id="CHEBI:15377"/>
        <dbReference type="ChEBI" id="CHEBI:78488"/>
        <dbReference type="ChEBI" id="CHEBI:78489"/>
    </reaction>
    <physiologicalReaction direction="left-to-right" evidence="15">
        <dbReference type="Rhea" id="RHEA:41925"/>
    </physiologicalReaction>
</comment>
<dbReference type="Proteomes" id="UP001329430">
    <property type="component" value="Chromosome 10"/>
</dbReference>
<evidence type="ECO:0000256" key="22">
    <source>
        <dbReference type="ARBA" id="ARBA00047440"/>
    </source>
</evidence>
<protein>
    <submittedName>
        <fullName evidence="54">Uncharacterized protein</fullName>
    </submittedName>
</protein>
<keyword evidence="2" id="KW-0596">Phosphopantetheine</keyword>
<comment type="catalytic activity">
    <reaction evidence="34">
        <text>a fatty acyl-[ACP] + malonyl-[ACP] + H(+) = a 3-oxoacyl-[ACP] + holo-[ACP] + CO2</text>
        <dbReference type="Rhea" id="RHEA:22836"/>
        <dbReference type="Rhea" id="RHEA-COMP:9623"/>
        <dbReference type="Rhea" id="RHEA-COMP:9685"/>
        <dbReference type="Rhea" id="RHEA-COMP:9916"/>
        <dbReference type="Rhea" id="RHEA-COMP:14125"/>
        <dbReference type="ChEBI" id="CHEBI:15378"/>
        <dbReference type="ChEBI" id="CHEBI:16526"/>
        <dbReference type="ChEBI" id="CHEBI:64479"/>
        <dbReference type="ChEBI" id="CHEBI:78449"/>
        <dbReference type="ChEBI" id="CHEBI:78776"/>
        <dbReference type="ChEBI" id="CHEBI:138651"/>
        <dbReference type="EC" id="2.3.1.41"/>
    </reaction>
    <physiologicalReaction direction="left-to-right" evidence="34">
        <dbReference type="Rhea" id="RHEA:22837"/>
    </physiologicalReaction>
</comment>
<comment type="catalytic activity">
    <reaction evidence="20">
        <text>hexanoyl-[ACP] + malonyl-[ACP] + H(+) = 3-oxooctanoyl-[ACP] + holo-[ACP] + CO2</text>
        <dbReference type="Rhea" id="RHEA:41836"/>
        <dbReference type="Rhea" id="RHEA-COMP:9623"/>
        <dbReference type="Rhea" id="RHEA-COMP:9632"/>
        <dbReference type="Rhea" id="RHEA-COMP:9633"/>
        <dbReference type="Rhea" id="RHEA-COMP:9685"/>
        <dbReference type="ChEBI" id="CHEBI:15378"/>
        <dbReference type="ChEBI" id="CHEBI:16526"/>
        <dbReference type="ChEBI" id="CHEBI:64479"/>
        <dbReference type="ChEBI" id="CHEBI:78449"/>
        <dbReference type="ChEBI" id="CHEBI:78459"/>
        <dbReference type="ChEBI" id="CHEBI:78460"/>
    </reaction>
    <physiologicalReaction direction="left-to-right" evidence="20">
        <dbReference type="Rhea" id="RHEA:41837"/>
    </physiologicalReaction>
</comment>
<dbReference type="Gene3D" id="3.30.70.3290">
    <property type="match status" value="2"/>
</dbReference>
<evidence type="ECO:0000256" key="43">
    <source>
        <dbReference type="ARBA" id="ARBA00049263"/>
    </source>
</evidence>
<dbReference type="Pfam" id="PF00698">
    <property type="entry name" value="Acyl_transf_1"/>
    <property type="match status" value="1"/>
</dbReference>
<dbReference type="GO" id="GO:0004316">
    <property type="term" value="F:3-oxoacyl-[acyl-carrier-protein] reductase (NADPH) activity"/>
    <property type="evidence" value="ECO:0007669"/>
    <property type="project" value="UniProtKB-EC"/>
</dbReference>
<dbReference type="InterPro" id="IPR036736">
    <property type="entry name" value="ACP-like_sf"/>
</dbReference>
<sequence length="2364" mass="264080">MSPQTDRKSDVNDRENTKDGPANSQSYQKLLSQLPPGEELVISGITGRFPESDNVYEYRDNLMNKVDMVTSDTRRWNTNHPEIPRRTGKINFIEKFDSGFFGIHYHQVHAMDPVSRLLLEGAIEAVLDAGYHPDELKGTRTGVFTAACIAETEKSWFFKNLVSPNFGGSGCTRSMQPNWISKVLQLEGPSVSIDTACSSSLTALDYACRSIRMGKCDAAIVGSGNLCMHPKSSLQFFRLGVLSTDGSCKSFDEDADGYARSEAVSVMFIQKSKDARRIYATIVHTKVNCDGYKEQGITYPSGVAQKELLLDLYRECNIQPTSIDFLEAHATGTKVGDPEEILAMDEVYCTTRQKPLYVGSVKSNHGHTEPVSGLCSLTKLVLAMENDCFLPNISYSKPKMEALAAGRMIVHNGLMAVNNFGFGGANAHVLLRRNTKLKIKNGIPEDDLPRLVCFSGRNKEAIDAFIADIGQRKLDAEFVRLMHEIFSIPINGHLYRGFTILTKSGIVEQSSSYITRQSKSLCLIFGGPNPVLLKFAQSLRQFPIYTSTVTRLQTELNSSSFDLMKLLSGEWQSSKPDLVLATIFTQLILAEFLKHVELSVDYVVGYSTGEIAAGYITGSLSLREAVTIAFHLSESLRKFDSNTVTYQVHLGKNIRTILPNDFEVITHTLDRSYTIAGPPEKAKQFAEHLRKRGVVVREAPDCLGTYCKYQGKLISNLKKTLKSLVRFPKKRTTKWISVNGEDFSPQFLISSILNLTPTLNSTLLKSCTILHAEENLSSLGDFAMQSQLKMEPGQHFLITLGKLYELGHNAKLNKLYPSISWPLGAGTPMVSPLIKWNHENDWFVALYSVKENIHTGETSATVSVKDKDWEFITGHVIDGRNLIPATAYLNLVWEIYAALQECNVLDISLVFEDIQFHRATNLSKANMVHLFVSVEKTTGVFEVAEIGQTVVSGKIRTLKKSDPPMWTLPSRSCEPDDIKLSKKDIYKELKLRGYNYSGLFRGVESCNLQITKGSIEWADNWTAFMDNMLQIKILEKETKSLYVPTYIERVIINPDVHKQFLSEANFDGKLPVYISAHGNIIRSGGVEIKGLLANIISKRKTLAEPVLETYKFVPLEGCLNLEEAVRVNSQIILENKYQVRFKCVEVMDDDNSALVPITPILQQAVGDVPLIQPELTILSNREFSFDNVEVKDKKLVEEGNDHLLVILTNAYGRPHVLEESLGALKVGGFVLTREAPSFDRKARDLRDVNIISIYETTTETLILLQKKEPDSELVVVDLSNAENFEWLPTVQTLLKNNQDILLVAQNNSKSGVLGFINCLRREPYLQRIFCMFIVDDAPEFDMNDQFYSKQLKMKLALNVYKDGKWGTYRHLLLEQSKLVQSEHIFSHAHTVGDLSSMRWSEGPLKSTATIPTDTHLVHIDYAALNFRDVMTASGRISTDIICSNRLEQQIVQGLEFSGRLSSGESVMGMVRGGALSSMVLANHSMTVNVPEGWSMEEAATVSVTYSTVLLCLEHAARIKRGQSILIHSGTGGVGQSAINVALYYKCQIFVTVGSQEKRTYIRQHFPEIPGKRPSLPQFLIGSSRSPYRQQKGGGVDLILNSLSEDKLQASLRCLARGGKFLEIGKFDMEINSKLKCELLNKGRGFYGVMLDRYFNEIPSRQNIMLDLLKRGIKKGFVKPLPYTVHAKEDIEQAFRFMAGGKHTGKILLKIAEEDKSPLYYGLPRYAFHGSFQNCSIIVGGLGGFGLEVADWLVLRGVKNLVLVSRNGVKNGYQATKIMNWKQYGVTTLVSKEDVTTREGCVEMFKQGNRLGPIESIFNLAVVLQDAILENQSAEMFATAFGPKAVATKLLDEVSREMCPELRHFVVFSSVVCGRGNAGQTNYGMANSIMERICEARKTDGYPALAIQWGSIGEVGLVAEMQELDMEIEIGGTLQQKISSCLNVLDTFLSQDEPVVSSIVVAEKKWGRTGSQNLVDIVMNIMGIKDLKNAGIHTTFSHMGVDSIMAVEIKQTLEREFNVNVSAQDIRGLTFAKLQEMENERLGKEQNSSVSQSKFDDIYLFIPNVVNNTEEFPPLVRLESLVSKTDVAPCTFFLPGVDGTPTVLEPLAANLNCHVYCIQYEHNDALCSIEKISQQILIHPLDFYTRQIPFTIIAHSFGCVIALHLVSLLESKGYRGQVILIDGSPNMFKQLLNTQIPNIEDEKFLQTYVLAGLAKSFIPLESLVKFKDALLQCEDLDGRINVLLRNGDVALKDRQKEILISCYGRIKSCVTFVPLLKKIKSSVTLFKPTQQILQEAKQDYDIEAMCESPVSIKIFDGNHITILKNYNVALEINRLINENFVPFKDSVLKPVVPLRAMENLEIKQI</sequence>
<dbReference type="InterPro" id="IPR001031">
    <property type="entry name" value="Thioesterase"/>
</dbReference>
<dbReference type="SMART" id="SM00825">
    <property type="entry name" value="PKS_KS"/>
    <property type="match status" value="1"/>
</dbReference>
<dbReference type="Gene3D" id="3.90.180.10">
    <property type="entry name" value="Medium-chain alcohol dehydrogenases, catalytic domain"/>
    <property type="match status" value="1"/>
</dbReference>
<evidence type="ECO:0000256" key="12">
    <source>
        <dbReference type="ARBA" id="ARBA00023388"/>
    </source>
</evidence>
<comment type="catalytic activity">
    <reaction evidence="47">
        <text>(2E)-decenoyl-[ACP] + NADPH + H(+) = decanoyl-[ACP] + NADP(+)</text>
        <dbReference type="Rhea" id="RHEA:41864"/>
        <dbReference type="Rhea" id="RHEA-COMP:9639"/>
        <dbReference type="Rhea" id="RHEA-COMP:9640"/>
        <dbReference type="ChEBI" id="CHEBI:15378"/>
        <dbReference type="ChEBI" id="CHEBI:57783"/>
        <dbReference type="ChEBI" id="CHEBI:58349"/>
        <dbReference type="ChEBI" id="CHEBI:78467"/>
        <dbReference type="ChEBI" id="CHEBI:78468"/>
    </reaction>
    <physiologicalReaction direction="left-to-right" evidence="47">
        <dbReference type="Rhea" id="RHEA:41865"/>
    </physiologicalReaction>
</comment>
<evidence type="ECO:0000256" key="24">
    <source>
        <dbReference type="ARBA" id="ARBA00047500"/>
    </source>
</evidence>
<feature type="region of interest" description="N-terminal hotdog fold" evidence="49">
    <location>
        <begin position="838"/>
        <end position="964"/>
    </location>
</feature>
<keyword evidence="8" id="KW-0511">Multifunctional enzyme</keyword>
<dbReference type="GO" id="GO:0019171">
    <property type="term" value="F:(3R)-hydroxyacyl-[acyl-carrier-protein] dehydratase activity"/>
    <property type="evidence" value="ECO:0007669"/>
    <property type="project" value="UniProtKB-EC"/>
</dbReference>
<comment type="catalytic activity">
    <reaction evidence="25">
        <text>dodecanoyl-[ACP] + malonyl-[ACP] + H(+) = 3-oxotetradecanoyl-[ACP] + holo-[ACP] + CO2</text>
        <dbReference type="Rhea" id="RHEA:41884"/>
        <dbReference type="Rhea" id="RHEA-COMP:9623"/>
        <dbReference type="Rhea" id="RHEA-COMP:9644"/>
        <dbReference type="Rhea" id="RHEA-COMP:9645"/>
        <dbReference type="Rhea" id="RHEA-COMP:9685"/>
        <dbReference type="ChEBI" id="CHEBI:15378"/>
        <dbReference type="ChEBI" id="CHEBI:16526"/>
        <dbReference type="ChEBI" id="CHEBI:64479"/>
        <dbReference type="ChEBI" id="CHEBI:65264"/>
        <dbReference type="ChEBI" id="CHEBI:78449"/>
        <dbReference type="ChEBI" id="CHEBI:78473"/>
    </reaction>
    <physiologicalReaction direction="left-to-right" evidence="25">
        <dbReference type="Rhea" id="RHEA:41885"/>
    </physiologicalReaction>
</comment>
<dbReference type="SUPFAM" id="SSF51735">
    <property type="entry name" value="NAD(P)-binding Rossmann-fold domains"/>
    <property type="match status" value="2"/>
</dbReference>
<comment type="catalytic activity">
    <reaction evidence="23">
        <text>tetradecanoyl-[ACP] + malonyl-[ACP] + H(+) = 3-oxohexadecanoyl-[ACP] + holo-[ACP] + CO2</text>
        <dbReference type="Rhea" id="RHEA:41900"/>
        <dbReference type="Rhea" id="RHEA-COMP:9623"/>
        <dbReference type="Rhea" id="RHEA-COMP:9648"/>
        <dbReference type="Rhea" id="RHEA-COMP:9649"/>
        <dbReference type="Rhea" id="RHEA-COMP:9685"/>
        <dbReference type="ChEBI" id="CHEBI:15378"/>
        <dbReference type="ChEBI" id="CHEBI:16526"/>
        <dbReference type="ChEBI" id="CHEBI:64479"/>
        <dbReference type="ChEBI" id="CHEBI:78449"/>
        <dbReference type="ChEBI" id="CHEBI:78477"/>
        <dbReference type="ChEBI" id="CHEBI:78478"/>
    </reaction>
    <physiologicalReaction direction="left-to-right" evidence="23">
        <dbReference type="Rhea" id="RHEA:41901"/>
    </physiologicalReaction>
</comment>
<evidence type="ECO:0000256" key="39">
    <source>
        <dbReference type="ARBA" id="ARBA00048935"/>
    </source>
</evidence>
<dbReference type="Gene3D" id="3.40.50.1820">
    <property type="entry name" value="alpha/beta hydrolase"/>
    <property type="match status" value="1"/>
</dbReference>
<feature type="active site" description="Proton donor; for dehydratase activity" evidence="49">
    <location>
        <position position="1026"/>
    </location>
</feature>
<evidence type="ECO:0000256" key="30">
    <source>
        <dbReference type="ARBA" id="ARBA00048051"/>
    </source>
</evidence>
<dbReference type="SUPFAM" id="SSF52151">
    <property type="entry name" value="FabD/lysophospholipase-like"/>
    <property type="match status" value="1"/>
</dbReference>
<evidence type="ECO:0000256" key="6">
    <source>
        <dbReference type="ARBA" id="ARBA00022898"/>
    </source>
</evidence>
<dbReference type="PROSITE" id="PS52019">
    <property type="entry name" value="PKS_MFAS_DH"/>
    <property type="match status" value="1"/>
</dbReference>
<comment type="catalytic activity">
    <reaction evidence="30">
        <text>hexadecanoyl-[ACP] + malonyl-[ACP] + H(+) = 3-oxooctadecanoyl-[ACP] + holo-[ACP] + CO2</text>
        <dbReference type="Rhea" id="RHEA:41916"/>
        <dbReference type="Rhea" id="RHEA-COMP:9623"/>
        <dbReference type="Rhea" id="RHEA-COMP:9652"/>
        <dbReference type="Rhea" id="RHEA-COMP:9653"/>
        <dbReference type="Rhea" id="RHEA-COMP:9685"/>
        <dbReference type="ChEBI" id="CHEBI:15378"/>
        <dbReference type="ChEBI" id="CHEBI:16526"/>
        <dbReference type="ChEBI" id="CHEBI:64479"/>
        <dbReference type="ChEBI" id="CHEBI:78449"/>
        <dbReference type="ChEBI" id="CHEBI:78483"/>
        <dbReference type="ChEBI" id="CHEBI:78487"/>
    </reaction>
    <physiologicalReaction direction="left-to-right" evidence="30">
        <dbReference type="Rhea" id="RHEA:41917"/>
    </physiologicalReaction>
</comment>
<reference evidence="54 55" key="1">
    <citation type="journal article" date="2024" name="Insects">
        <title>An Improved Chromosome-Level Genome Assembly of the Firefly Pyrocoelia pectoralis.</title>
        <authorList>
            <person name="Fu X."/>
            <person name="Meyer-Rochow V.B."/>
            <person name="Ballantyne L."/>
            <person name="Zhu X."/>
        </authorList>
    </citation>
    <scope>NUCLEOTIDE SEQUENCE [LARGE SCALE GENOMIC DNA]</scope>
    <source>
        <strain evidence="54">XCY_ONT2</strain>
    </source>
</reference>
<dbReference type="Pfam" id="PF00550">
    <property type="entry name" value="PP-binding"/>
    <property type="match status" value="1"/>
</dbReference>
<dbReference type="Gene3D" id="3.40.50.720">
    <property type="entry name" value="NAD(P)-binding Rossmann-like Domain"/>
    <property type="match status" value="1"/>
</dbReference>
<evidence type="ECO:0000256" key="5">
    <source>
        <dbReference type="ARBA" id="ARBA00022799"/>
    </source>
</evidence>
<dbReference type="InterPro" id="IPR009081">
    <property type="entry name" value="PP-bd_ACP"/>
</dbReference>
<comment type="catalytic activity">
    <reaction evidence="11">
        <text>(3R)-hydroxyhexanoyl-[ACP] = (2E)-hexenoyl-[ACP] + H2O</text>
        <dbReference type="Rhea" id="RHEA:41828"/>
        <dbReference type="Rhea" id="RHEA-COMP:9630"/>
        <dbReference type="Rhea" id="RHEA-COMP:9631"/>
        <dbReference type="ChEBI" id="CHEBI:15377"/>
        <dbReference type="ChEBI" id="CHEBI:78457"/>
        <dbReference type="ChEBI" id="CHEBI:78458"/>
    </reaction>
    <physiologicalReaction direction="left-to-right" evidence="11">
        <dbReference type="Rhea" id="RHEA:41829"/>
    </physiologicalReaction>
</comment>
<gene>
    <name evidence="54" type="ORF">RI129_012242</name>
</gene>
<accession>A0AAN7UXE7</accession>
<dbReference type="InterPro" id="IPR050091">
    <property type="entry name" value="PKS_NRPS_Biosynth_Enz"/>
</dbReference>
<dbReference type="InterPro" id="IPR049391">
    <property type="entry name" value="FAS_pseudo-KR"/>
</dbReference>
<dbReference type="PROSITE" id="PS50075">
    <property type="entry name" value="CARRIER"/>
    <property type="match status" value="1"/>
</dbReference>
<evidence type="ECO:0000256" key="1">
    <source>
        <dbReference type="ARBA" id="ARBA00005189"/>
    </source>
</evidence>
<evidence type="ECO:0000256" key="18">
    <source>
        <dbReference type="ARBA" id="ARBA00023442"/>
    </source>
</evidence>
<dbReference type="InterPro" id="IPR011032">
    <property type="entry name" value="GroES-like_sf"/>
</dbReference>
<comment type="catalytic activity">
    <reaction evidence="48">
        <text>octanoyl-[ACP] + malonyl-[ACP] + H(+) = 3-oxodecanoyl-[ACP] + holo-[ACP] + CO2</text>
        <dbReference type="Rhea" id="RHEA:41852"/>
        <dbReference type="Rhea" id="RHEA-COMP:9623"/>
        <dbReference type="Rhea" id="RHEA-COMP:9636"/>
        <dbReference type="Rhea" id="RHEA-COMP:9637"/>
        <dbReference type="Rhea" id="RHEA-COMP:9685"/>
        <dbReference type="ChEBI" id="CHEBI:15378"/>
        <dbReference type="ChEBI" id="CHEBI:16526"/>
        <dbReference type="ChEBI" id="CHEBI:64479"/>
        <dbReference type="ChEBI" id="CHEBI:78449"/>
        <dbReference type="ChEBI" id="CHEBI:78463"/>
        <dbReference type="ChEBI" id="CHEBI:78464"/>
    </reaction>
    <physiologicalReaction direction="left-to-right" evidence="48">
        <dbReference type="Rhea" id="RHEA:41853"/>
    </physiologicalReaction>
</comment>
<evidence type="ECO:0000256" key="8">
    <source>
        <dbReference type="ARBA" id="ARBA00023268"/>
    </source>
</evidence>
<evidence type="ECO:0000256" key="46">
    <source>
        <dbReference type="ARBA" id="ARBA00049449"/>
    </source>
</evidence>
<name>A0AAN7UXE7_9COLE</name>
<dbReference type="PANTHER" id="PTHR43775:SF23">
    <property type="entry name" value="FATTY ACID SYNTHASE 3"/>
    <property type="match status" value="1"/>
</dbReference>
<evidence type="ECO:0000256" key="11">
    <source>
        <dbReference type="ARBA" id="ARBA00023373"/>
    </source>
</evidence>
<dbReference type="InterPro" id="IPR014043">
    <property type="entry name" value="Acyl_transferase_dom"/>
</dbReference>
<dbReference type="SUPFAM" id="SSF53474">
    <property type="entry name" value="alpha/beta-Hydrolases"/>
    <property type="match status" value="1"/>
</dbReference>
<comment type="function">
    <text evidence="18">Fatty acid synthetase is a multifunctional enzyme that catalyzes the de novo biosynthesis of long-chain saturated fatty acids starting from acetyl-CoA and malonyl-CoA in the presence of NADPH. This multifunctional protein contains 7 catalytic activities and a site for the binding of the prosthetic group 4'-phosphopantetheine of the acyl carrier protein ([ACP]) domain.</text>
</comment>
<organism evidence="54 55">
    <name type="scientific">Pyrocoelia pectoralis</name>
    <dbReference type="NCBI Taxonomy" id="417401"/>
    <lineage>
        <taxon>Eukaryota</taxon>
        <taxon>Metazoa</taxon>
        <taxon>Ecdysozoa</taxon>
        <taxon>Arthropoda</taxon>
        <taxon>Hexapoda</taxon>
        <taxon>Insecta</taxon>
        <taxon>Pterygota</taxon>
        <taxon>Neoptera</taxon>
        <taxon>Endopterygota</taxon>
        <taxon>Coleoptera</taxon>
        <taxon>Polyphaga</taxon>
        <taxon>Elateriformia</taxon>
        <taxon>Elateroidea</taxon>
        <taxon>Lampyridae</taxon>
        <taxon>Lampyrinae</taxon>
        <taxon>Pyrocoelia</taxon>
    </lineage>
</organism>
<comment type="catalytic activity">
    <reaction evidence="12">
        <text>(3R)-hydroxydecanoyl-[ACP] = (2E)-decenoyl-[ACP] + H2O</text>
        <dbReference type="Rhea" id="RHEA:41860"/>
        <dbReference type="Rhea" id="RHEA-COMP:9638"/>
        <dbReference type="Rhea" id="RHEA-COMP:9639"/>
        <dbReference type="ChEBI" id="CHEBI:15377"/>
        <dbReference type="ChEBI" id="CHEBI:78466"/>
        <dbReference type="ChEBI" id="CHEBI:78467"/>
    </reaction>
    <physiologicalReaction direction="left-to-right" evidence="12">
        <dbReference type="Rhea" id="RHEA:41861"/>
    </physiologicalReaction>
</comment>
<dbReference type="InterPro" id="IPR020841">
    <property type="entry name" value="PKS_Beta-ketoAc_synthase_dom"/>
</dbReference>
<comment type="catalytic activity">
    <reaction evidence="46">
        <text>butanoyl-[ACP] + malonyl-[ACP] + H(+) = 3-oxohexanoyl-[ACP] + holo-[ACP] + CO2</text>
        <dbReference type="Rhea" id="RHEA:41820"/>
        <dbReference type="Rhea" id="RHEA-COMP:9623"/>
        <dbReference type="Rhea" id="RHEA-COMP:9628"/>
        <dbReference type="Rhea" id="RHEA-COMP:9629"/>
        <dbReference type="Rhea" id="RHEA-COMP:9685"/>
        <dbReference type="ChEBI" id="CHEBI:15378"/>
        <dbReference type="ChEBI" id="CHEBI:16526"/>
        <dbReference type="ChEBI" id="CHEBI:64479"/>
        <dbReference type="ChEBI" id="CHEBI:78449"/>
        <dbReference type="ChEBI" id="CHEBI:78454"/>
        <dbReference type="ChEBI" id="CHEBI:78456"/>
    </reaction>
    <physiologicalReaction direction="left-to-right" evidence="46">
        <dbReference type="Rhea" id="RHEA:41821"/>
    </physiologicalReaction>
</comment>
<comment type="catalytic activity">
    <reaction evidence="13">
        <text>a (3R)-hydroxyacyl-[ACP] = a (2E)-enoyl-[ACP] + H2O</text>
        <dbReference type="Rhea" id="RHEA:13097"/>
        <dbReference type="Rhea" id="RHEA-COMP:9925"/>
        <dbReference type="Rhea" id="RHEA-COMP:9945"/>
        <dbReference type="ChEBI" id="CHEBI:15377"/>
        <dbReference type="ChEBI" id="CHEBI:78784"/>
        <dbReference type="ChEBI" id="CHEBI:78827"/>
        <dbReference type="EC" id="4.2.1.59"/>
    </reaction>
    <physiologicalReaction direction="left-to-right" evidence="13">
        <dbReference type="Rhea" id="RHEA:13098"/>
    </physiologicalReaction>
</comment>
<comment type="catalytic activity">
    <reaction evidence="26">
        <text>(2E)-hexadecenoyl-[ACP] + NADPH + H(+) = hexadecanoyl-[ACP] + NADP(+)</text>
        <dbReference type="Rhea" id="RHEA:41912"/>
        <dbReference type="Rhea" id="RHEA-COMP:9651"/>
        <dbReference type="Rhea" id="RHEA-COMP:9652"/>
        <dbReference type="ChEBI" id="CHEBI:15378"/>
        <dbReference type="ChEBI" id="CHEBI:57783"/>
        <dbReference type="ChEBI" id="CHEBI:58349"/>
        <dbReference type="ChEBI" id="CHEBI:78481"/>
        <dbReference type="ChEBI" id="CHEBI:78483"/>
    </reaction>
    <physiologicalReaction direction="left-to-right" evidence="26">
        <dbReference type="Rhea" id="RHEA:41913"/>
    </physiologicalReaction>
</comment>
<comment type="catalytic activity">
    <reaction evidence="43">
        <text>3-oxododecanoyl-[ACP] + NADPH + H(+) = (3R)-hydroxydodecanoyl-[ACP] + NADP(+)</text>
        <dbReference type="Rhea" id="RHEA:41872"/>
        <dbReference type="Rhea" id="RHEA-COMP:9641"/>
        <dbReference type="Rhea" id="RHEA-COMP:9642"/>
        <dbReference type="ChEBI" id="CHEBI:15378"/>
        <dbReference type="ChEBI" id="CHEBI:57783"/>
        <dbReference type="ChEBI" id="CHEBI:58349"/>
        <dbReference type="ChEBI" id="CHEBI:78469"/>
        <dbReference type="ChEBI" id="CHEBI:78470"/>
    </reaction>
    <physiologicalReaction direction="left-to-right" evidence="43">
        <dbReference type="Rhea" id="RHEA:41873"/>
    </physiologicalReaction>
</comment>
<evidence type="ECO:0000256" key="26">
    <source>
        <dbReference type="ARBA" id="ARBA00047810"/>
    </source>
</evidence>
<comment type="catalytic activity">
    <reaction evidence="38">
        <text>hexadecanoyl-[ACP] + H2O = hexadecanoate + holo-[ACP] + H(+)</text>
        <dbReference type="Rhea" id="RHEA:41932"/>
        <dbReference type="Rhea" id="RHEA-COMP:9652"/>
        <dbReference type="Rhea" id="RHEA-COMP:9685"/>
        <dbReference type="ChEBI" id="CHEBI:7896"/>
        <dbReference type="ChEBI" id="CHEBI:15377"/>
        <dbReference type="ChEBI" id="CHEBI:15378"/>
        <dbReference type="ChEBI" id="CHEBI:64479"/>
        <dbReference type="ChEBI" id="CHEBI:78483"/>
        <dbReference type="EC" id="3.1.2.14"/>
    </reaction>
    <physiologicalReaction direction="left-to-right" evidence="38">
        <dbReference type="Rhea" id="RHEA:41933"/>
    </physiologicalReaction>
</comment>
<dbReference type="Pfam" id="PF21149">
    <property type="entry name" value="FAS_pseudo-KR"/>
    <property type="match status" value="1"/>
</dbReference>
<evidence type="ECO:0000259" key="52">
    <source>
        <dbReference type="PROSITE" id="PS52004"/>
    </source>
</evidence>
<evidence type="ECO:0000256" key="25">
    <source>
        <dbReference type="ARBA" id="ARBA00047578"/>
    </source>
</evidence>
<evidence type="ECO:0000313" key="55">
    <source>
        <dbReference type="Proteomes" id="UP001329430"/>
    </source>
</evidence>
<evidence type="ECO:0000256" key="47">
    <source>
        <dbReference type="ARBA" id="ARBA00049521"/>
    </source>
</evidence>
<dbReference type="InterPro" id="IPR032821">
    <property type="entry name" value="PKS_assoc"/>
</dbReference>
<evidence type="ECO:0000256" key="10">
    <source>
        <dbReference type="ARBA" id="ARBA00023351"/>
    </source>
</evidence>
<dbReference type="Gene3D" id="3.40.366.10">
    <property type="entry name" value="Malonyl-Coenzyme A Acyl Carrier Protein, domain 2"/>
    <property type="match status" value="1"/>
</dbReference>
<dbReference type="GO" id="GO:0016297">
    <property type="term" value="F:fatty acyl-[ACP] hydrolase activity"/>
    <property type="evidence" value="ECO:0007669"/>
    <property type="project" value="UniProtKB-EC"/>
</dbReference>
<comment type="catalytic activity">
    <reaction evidence="21">
        <text>a (3R)-hydroxyacyl-[ACP] + NADP(+) = a 3-oxoacyl-[ACP] + NADPH + H(+)</text>
        <dbReference type="Rhea" id="RHEA:17397"/>
        <dbReference type="Rhea" id="RHEA-COMP:9916"/>
        <dbReference type="Rhea" id="RHEA-COMP:9945"/>
        <dbReference type="ChEBI" id="CHEBI:15378"/>
        <dbReference type="ChEBI" id="CHEBI:57783"/>
        <dbReference type="ChEBI" id="CHEBI:58349"/>
        <dbReference type="ChEBI" id="CHEBI:78776"/>
        <dbReference type="ChEBI" id="CHEBI:78827"/>
        <dbReference type="EC" id="1.1.1.100"/>
    </reaction>
    <physiologicalReaction direction="right-to-left" evidence="21">
        <dbReference type="Rhea" id="RHEA:17399"/>
    </physiologicalReaction>
</comment>
<dbReference type="Gene3D" id="1.10.1200.10">
    <property type="entry name" value="ACP-like"/>
    <property type="match status" value="1"/>
</dbReference>
<comment type="catalytic activity">
    <reaction evidence="42">
        <text>(2E)-tetradecenoyl-[ACP] + NADPH + H(+) = tetradecanoyl-[ACP] + NADP(+)</text>
        <dbReference type="Rhea" id="RHEA:41896"/>
        <dbReference type="Rhea" id="RHEA-COMP:9647"/>
        <dbReference type="Rhea" id="RHEA-COMP:9648"/>
        <dbReference type="ChEBI" id="CHEBI:15378"/>
        <dbReference type="ChEBI" id="CHEBI:57783"/>
        <dbReference type="ChEBI" id="CHEBI:58349"/>
        <dbReference type="ChEBI" id="CHEBI:78475"/>
        <dbReference type="ChEBI" id="CHEBI:78477"/>
    </reaction>
    <physiologicalReaction direction="left-to-right" evidence="42">
        <dbReference type="Rhea" id="RHEA:41897"/>
    </physiologicalReaction>
</comment>
<comment type="catalytic activity">
    <reaction evidence="45">
        <text>3-oxooctanoyl-[ACP] + NADPH + H(+) = (3R)-hydroxyoctanoyl-[ACP] + NADP(+)</text>
        <dbReference type="Rhea" id="RHEA:41840"/>
        <dbReference type="Rhea" id="RHEA-COMP:9633"/>
        <dbReference type="Rhea" id="RHEA-COMP:9634"/>
        <dbReference type="ChEBI" id="CHEBI:15378"/>
        <dbReference type="ChEBI" id="CHEBI:57783"/>
        <dbReference type="ChEBI" id="CHEBI:58349"/>
        <dbReference type="ChEBI" id="CHEBI:78460"/>
        <dbReference type="ChEBI" id="CHEBI:78461"/>
    </reaction>
    <physiologicalReaction direction="left-to-right" evidence="45">
        <dbReference type="Rhea" id="RHEA:41841"/>
    </physiologicalReaction>
</comment>
<feature type="region of interest" description="C-terminal hotdog fold" evidence="49">
    <location>
        <begin position="977"/>
        <end position="1102"/>
    </location>
</feature>
<dbReference type="InterPro" id="IPR018201">
    <property type="entry name" value="Ketoacyl_synth_AS"/>
</dbReference>
<comment type="catalytic activity">
    <reaction evidence="22">
        <text>3-oxodecanoyl-[ACP] + NADPH + H(+) = (3R)-hydroxydecanoyl-[ACP] + NADP(+)</text>
        <dbReference type="Rhea" id="RHEA:41856"/>
        <dbReference type="Rhea" id="RHEA-COMP:9637"/>
        <dbReference type="Rhea" id="RHEA-COMP:9638"/>
        <dbReference type="ChEBI" id="CHEBI:15378"/>
        <dbReference type="ChEBI" id="CHEBI:57783"/>
        <dbReference type="ChEBI" id="CHEBI:58349"/>
        <dbReference type="ChEBI" id="CHEBI:78464"/>
        <dbReference type="ChEBI" id="CHEBI:78466"/>
    </reaction>
    <physiologicalReaction direction="left-to-right" evidence="22">
        <dbReference type="Rhea" id="RHEA:41857"/>
    </physiologicalReaction>
</comment>
<evidence type="ECO:0000256" key="21">
    <source>
        <dbReference type="ARBA" id="ARBA00047400"/>
    </source>
</evidence>
<evidence type="ECO:0000256" key="49">
    <source>
        <dbReference type="PROSITE-ProRule" id="PRU01363"/>
    </source>
</evidence>
<evidence type="ECO:0000256" key="41">
    <source>
        <dbReference type="ARBA" id="ARBA00049109"/>
    </source>
</evidence>
<dbReference type="InterPro" id="IPR014031">
    <property type="entry name" value="Ketoacyl_synth_C"/>
</dbReference>
<dbReference type="PROSITE" id="PS00606">
    <property type="entry name" value="KS3_1"/>
    <property type="match status" value="1"/>
</dbReference>
<evidence type="ECO:0000256" key="35">
    <source>
        <dbReference type="ARBA" id="ARBA00048571"/>
    </source>
</evidence>
<comment type="catalytic activity">
    <reaction evidence="19">
        <text>3-oxooctadecanoyl-[ACP] + NADPH + H(+) = (3R)-hydroxyoctadecanoyl-[ACP] + NADP(+)</text>
        <dbReference type="Rhea" id="RHEA:41920"/>
        <dbReference type="Rhea" id="RHEA-COMP:9653"/>
        <dbReference type="Rhea" id="RHEA-COMP:9654"/>
        <dbReference type="ChEBI" id="CHEBI:15378"/>
        <dbReference type="ChEBI" id="CHEBI:57783"/>
        <dbReference type="ChEBI" id="CHEBI:58349"/>
        <dbReference type="ChEBI" id="CHEBI:78487"/>
        <dbReference type="ChEBI" id="CHEBI:78488"/>
    </reaction>
    <physiologicalReaction direction="left-to-right" evidence="19">
        <dbReference type="Rhea" id="RHEA:41921"/>
    </physiologicalReaction>
</comment>
<evidence type="ECO:0000259" key="53">
    <source>
        <dbReference type="PROSITE" id="PS52019"/>
    </source>
</evidence>
<dbReference type="SMART" id="SM00829">
    <property type="entry name" value="PKS_ER"/>
    <property type="match status" value="1"/>
</dbReference>
<evidence type="ECO:0000256" key="3">
    <source>
        <dbReference type="ARBA" id="ARBA00022553"/>
    </source>
</evidence>
<dbReference type="SMART" id="SM00827">
    <property type="entry name" value="PKS_AT"/>
    <property type="match status" value="1"/>
</dbReference>
<evidence type="ECO:0000313" key="54">
    <source>
        <dbReference type="EMBL" id="KAK5637947.1"/>
    </source>
</evidence>
<evidence type="ECO:0000256" key="36">
    <source>
        <dbReference type="ARBA" id="ARBA00048650"/>
    </source>
</evidence>
<dbReference type="InterPro" id="IPR036291">
    <property type="entry name" value="NAD(P)-bd_dom_sf"/>
</dbReference>
<evidence type="ECO:0000256" key="17">
    <source>
        <dbReference type="ARBA" id="ARBA00023402"/>
    </source>
</evidence>
<dbReference type="GO" id="GO:0006633">
    <property type="term" value="P:fatty acid biosynthetic process"/>
    <property type="evidence" value="ECO:0007669"/>
    <property type="project" value="InterPro"/>
</dbReference>
<dbReference type="Gene3D" id="3.40.47.10">
    <property type="match status" value="1"/>
</dbReference>
<evidence type="ECO:0000259" key="51">
    <source>
        <dbReference type="PROSITE" id="PS50075"/>
    </source>
</evidence>
<comment type="catalytic activity">
    <reaction evidence="10">
        <text>(3R)-hydroxydodecanoyl-[ACP] = (2E)-dodecenoyl-[ACP] + H2O</text>
        <dbReference type="Rhea" id="RHEA:41876"/>
        <dbReference type="Rhea" id="RHEA-COMP:9642"/>
        <dbReference type="Rhea" id="RHEA-COMP:9643"/>
        <dbReference type="ChEBI" id="CHEBI:15377"/>
        <dbReference type="ChEBI" id="CHEBI:78470"/>
        <dbReference type="ChEBI" id="CHEBI:78472"/>
    </reaction>
    <physiologicalReaction direction="left-to-right" evidence="10">
        <dbReference type="Rhea" id="RHEA:41877"/>
    </physiologicalReaction>
</comment>
<comment type="catalytic activity">
    <reaction evidence="36">
        <text>a 2,3-saturated acyl-[ACP] + NADP(+) = a (2E)-enoyl-[ACP] + NADPH + H(+)</text>
        <dbReference type="Rhea" id="RHEA:22564"/>
        <dbReference type="Rhea" id="RHEA-COMP:9925"/>
        <dbReference type="Rhea" id="RHEA-COMP:9926"/>
        <dbReference type="ChEBI" id="CHEBI:15378"/>
        <dbReference type="ChEBI" id="CHEBI:57783"/>
        <dbReference type="ChEBI" id="CHEBI:58349"/>
        <dbReference type="ChEBI" id="CHEBI:78784"/>
        <dbReference type="ChEBI" id="CHEBI:78785"/>
        <dbReference type="EC" id="1.3.1.39"/>
    </reaction>
    <physiologicalReaction direction="right-to-left" evidence="36">
        <dbReference type="Rhea" id="RHEA:22566"/>
    </physiologicalReaction>
</comment>
<comment type="catalytic activity">
    <reaction evidence="33">
        <text>(2E)-octenoyl-[ACP] + NADPH + H(+) = octanoyl-[ACP] + NADP(+)</text>
        <dbReference type="Rhea" id="RHEA:41848"/>
        <dbReference type="Rhea" id="RHEA-COMP:9635"/>
        <dbReference type="Rhea" id="RHEA-COMP:9636"/>
        <dbReference type="ChEBI" id="CHEBI:15378"/>
        <dbReference type="ChEBI" id="CHEBI:57783"/>
        <dbReference type="ChEBI" id="CHEBI:58349"/>
        <dbReference type="ChEBI" id="CHEBI:78462"/>
        <dbReference type="ChEBI" id="CHEBI:78463"/>
    </reaction>
    <physiologicalReaction direction="left-to-right" evidence="33">
        <dbReference type="Rhea" id="RHEA:41849"/>
    </physiologicalReaction>
</comment>
<keyword evidence="4" id="KW-0808">Transferase</keyword>
<keyword evidence="6" id="KW-0663">Pyridoxal phosphate</keyword>
<comment type="catalytic activity">
    <reaction evidence="24">
        <text>(2E)-butenoyl-[ACP] + NADPH + H(+) = butanoyl-[ACP] + NADP(+)</text>
        <dbReference type="Rhea" id="RHEA:41812"/>
        <dbReference type="Rhea" id="RHEA-COMP:9627"/>
        <dbReference type="Rhea" id="RHEA-COMP:9628"/>
        <dbReference type="ChEBI" id="CHEBI:15378"/>
        <dbReference type="ChEBI" id="CHEBI:57783"/>
        <dbReference type="ChEBI" id="CHEBI:58349"/>
        <dbReference type="ChEBI" id="CHEBI:78453"/>
        <dbReference type="ChEBI" id="CHEBI:78454"/>
    </reaction>
    <physiologicalReaction direction="left-to-right" evidence="24">
        <dbReference type="Rhea" id="RHEA:41813"/>
    </physiologicalReaction>
</comment>
<evidence type="ECO:0000256" key="4">
    <source>
        <dbReference type="ARBA" id="ARBA00022679"/>
    </source>
</evidence>
<evidence type="ECO:0000256" key="45">
    <source>
        <dbReference type="ARBA" id="ARBA00049422"/>
    </source>
</evidence>
<evidence type="ECO:0000256" key="14">
    <source>
        <dbReference type="ARBA" id="ARBA00023398"/>
    </source>
</evidence>
<dbReference type="GO" id="GO:0141148">
    <property type="term" value="F:enoyl-[acyl-carrier-protein] reductase (NADPH) activity"/>
    <property type="evidence" value="ECO:0007669"/>
    <property type="project" value="UniProtKB-EC"/>
</dbReference>
<dbReference type="SMART" id="SM00823">
    <property type="entry name" value="PKS_PP"/>
    <property type="match status" value="1"/>
</dbReference>
<comment type="catalytic activity">
    <reaction evidence="44">
        <text>3-oxohexadecanoyl-[ACP] + NADPH + H(+) = (3R)-hydroxyhexadecanoyl-[ACP] + NADP(+)</text>
        <dbReference type="Rhea" id="RHEA:41904"/>
        <dbReference type="Rhea" id="RHEA-COMP:9649"/>
        <dbReference type="Rhea" id="RHEA-COMP:9650"/>
        <dbReference type="ChEBI" id="CHEBI:15378"/>
        <dbReference type="ChEBI" id="CHEBI:57783"/>
        <dbReference type="ChEBI" id="CHEBI:58349"/>
        <dbReference type="ChEBI" id="CHEBI:78478"/>
        <dbReference type="ChEBI" id="CHEBI:78480"/>
    </reaction>
    <physiologicalReaction direction="left-to-right" evidence="44">
        <dbReference type="Rhea" id="RHEA:41905"/>
    </physiologicalReaction>
</comment>
<comment type="catalytic activity">
    <reaction evidence="32">
        <text>tetradecanoyl-[ACP] + H2O = tetradecanoate + holo-[ACP] + H(+)</text>
        <dbReference type="Rhea" id="RHEA:30123"/>
        <dbReference type="Rhea" id="RHEA-COMP:9648"/>
        <dbReference type="Rhea" id="RHEA-COMP:9685"/>
        <dbReference type="ChEBI" id="CHEBI:15377"/>
        <dbReference type="ChEBI" id="CHEBI:15378"/>
        <dbReference type="ChEBI" id="CHEBI:30807"/>
        <dbReference type="ChEBI" id="CHEBI:64479"/>
        <dbReference type="ChEBI" id="CHEBI:78477"/>
        <dbReference type="EC" id="3.1.2.14"/>
    </reaction>
    <physiologicalReaction direction="left-to-right" evidence="32">
        <dbReference type="Rhea" id="RHEA:30124"/>
    </physiologicalReaction>
</comment>
<dbReference type="InterPro" id="IPR020806">
    <property type="entry name" value="PKS_PP-bd"/>
</dbReference>
<dbReference type="SUPFAM" id="SSF50129">
    <property type="entry name" value="GroES-like"/>
    <property type="match status" value="1"/>
</dbReference>
<comment type="catalytic activity">
    <reaction evidence="39">
        <text>3-oxotetradecanoyl-[ACP] + NADPH + H(+) = (3R)-hydroxytetradecanoyl-[ACP] + NADP(+)</text>
        <dbReference type="Rhea" id="RHEA:41888"/>
        <dbReference type="Rhea" id="RHEA-COMP:9645"/>
        <dbReference type="Rhea" id="RHEA-COMP:9646"/>
        <dbReference type="ChEBI" id="CHEBI:15378"/>
        <dbReference type="ChEBI" id="CHEBI:57783"/>
        <dbReference type="ChEBI" id="CHEBI:58349"/>
        <dbReference type="ChEBI" id="CHEBI:78473"/>
        <dbReference type="ChEBI" id="CHEBI:78474"/>
    </reaction>
    <physiologicalReaction direction="left-to-right" evidence="39">
        <dbReference type="Rhea" id="RHEA:41889"/>
    </physiologicalReaction>
</comment>
<evidence type="ECO:0000256" key="13">
    <source>
        <dbReference type="ARBA" id="ARBA00023394"/>
    </source>
</evidence>
<dbReference type="GO" id="GO:0004312">
    <property type="term" value="F:fatty acid synthase activity"/>
    <property type="evidence" value="ECO:0007669"/>
    <property type="project" value="TreeGrafter"/>
</dbReference>
<comment type="catalytic activity">
    <reaction evidence="14">
        <text>(3R)-hydroxytetradecanoyl-[ACP] = (2E)-tetradecenoyl-[ACP] + H2O</text>
        <dbReference type="Rhea" id="RHEA:41892"/>
        <dbReference type="Rhea" id="RHEA-COMP:9646"/>
        <dbReference type="Rhea" id="RHEA-COMP:9647"/>
        <dbReference type="ChEBI" id="CHEBI:15377"/>
        <dbReference type="ChEBI" id="CHEBI:78474"/>
        <dbReference type="ChEBI" id="CHEBI:78475"/>
    </reaction>
    <physiologicalReaction direction="left-to-right" evidence="14">
        <dbReference type="Rhea" id="RHEA:41893"/>
    </physiologicalReaction>
</comment>
<feature type="compositionally biased region" description="Basic and acidic residues" evidence="50">
    <location>
        <begin position="1"/>
        <end position="18"/>
    </location>
</feature>
<proteinExistence type="predicted"/>
<dbReference type="InterPro" id="IPR042104">
    <property type="entry name" value="PKS_dehydratase_sf"/>
</dbReference>
<evidence type="ECO:0000256" key="37">
    <source>
        <dbReference type="ARBA" id="ARBA00048691"/>
    </source>
</evidence>
<dbReference type="SUPFAM" id="SSF53901">
    <property type="entry name" value="Thiolase-like"/>
    <property type="match status" value="1"/>
</dbReference>
<dbReference type="InterPro" id="IPR014030">
    <property type="entry name" value="Ketoacyl_synth_N"/>
</dbReference>
<dbReference type="InterPro" id="IPR013968">
    <property type="entry name" value="PKS_KR"/>
</dbReference>
<evidence type="ECO:0000256" key="40">
    <source>
        <dbReference type="ARBA" id="ARBA00049019"/>
    </source>
</evidence>
<feature type="region of interest" description="Disordered" evidence="50">
    <location>
        <begin position="1"/>
        <end position="26"/>
    </location>
</feature>
<dbReference type="CDD" id="cd08954">
    <property type="entry name" value="KR_1_FAS_SDR_x"/>
    <property type="match status" value="1"/>
</dbReference>
<comment type="catalytic activity">
    <reaction evidence="29">
        <text>acetyl-[ACP] + malonyl-[ACP] + H(+) = 3-oxobutanoyl-[ACP] + holo-[ACP] + CO2</text>
        <dbReference type="Rhea" id="RHEA:41800"/>
        <dbReference type="Rhea" id="RHEA-COMP:9621"/>
        <dbReference type="Rhea" id="RHEA-COMP:9623"/>
        <dbReference type="Rhea" id="RHEA-COMP:9625"/>
        <dbReference type="Rhea" id="RHEA-COMP:9685"/>
        <dbReference type="ChEBI" id="CHEBI:15378"/>
        <dbReference type="ChEBI" id="CHEBI:16526"/>
        <dbReference type="ChEBI" id="CHEBI:64479"/>
        <dbReference type="ChEBI" id="CHEBI:78446"/>
        <dbReference type="ChEBI" id="CHEBI:78449"/>
        <dbReference type="ChEBI" id="CHEBI:78450"/>
    </reaction>
    <physiologicalReaction direction="left-to-right" evidence="29">
        <dbReference type="Rhea" id="RHEA:41801"/>
    </physiologicalReaction>
</comment>
<comment type="pathway">
    <text evidence="1">Lipid metabolism.</text>
</comment>
<comment type="catalytic activity">
    <reaction evidence="31">
        <text>(2E)-dodecenoyl-[ACP] + NADPH + H(+) = dodecanoyl-[ACP] + NADP(+)</text>
        <dbReference type="Rhea" id="RHEA:41880"/>
        <dbReference type="Rhea" id="RHEA-COMP:9643"/>
        <dbReference type="Rhea" id="RHEA-COMP:9644"/>
        <dbReference type="ChEBI" id="CHEBI:15378"/>
        <dbReference type="ChEBI" id="CHEBI:57783"/>
        <dbReference type="ChEBI" id="CHEBI:58349"/>
        <dbReference type="ChEBI" id="CHEBI:65264"/>
        <dbReference type="ChEBI" id="CHEBI:78472"/>
    </reaction>
    <physiologicalReaction direction="left-to-right" evidence="31">
        <dbReference type="Rhea" id="RHEA:41881"/>
    </physiologicalReaction>
</comment>
<dbReference type="SMART" id="SM00822">
    <property type="entry name" value="PKS_KR"/>
    <property type="match status" value="1"/>
</dbReference>
<keyword evidence="5" id="KW-0702">S-nitrosylation</keyword>
<dbReference type="Pfam" id="PF02801">
    <property type="entry name" value="Ketoacyl-synt_C"/>
    <property type="match status" value="1"/>
</dbReference>
<comment type="catalytic activity">
    <reaction evidence="28">
        <text>3-oxobutanoyl-[ACP] + NADPH + H(+) = (3R)-hydroxybutanoyl-[ACP] + NADP(+)</text>
        <dbReference type="Rhea" id="RHEA:41804"/>
        <dbReference type="Rhea" id="RHEA-COMP:9625"/>
        <dbReference type="Rhea" id="RHEA-COMP:9626"/>
        <dbReference type="ChEBI" id="CHEBI:15378"/>
        <dbReference type="ChEBI" id="CHEBI:57783"/>
        <dbReference type="ChEBI" id="CHEBI:58349"/>
        <dbReference type="ChEBI" id="CHEBI:78450"/>
        <dbReference type="ChEBI" id="CHEBI:78451"/>
    </reaction>
    <physiologicalReaction direction="left-to-right" evidence="28">
        <dbReference type="Rhea" id="RHEA:41805"/>
    </physiologicalReaction>
</comment>
<dbReference type="GO" id="GO:0004315">
    <property type="term" value="F:3-oxoacyl-[acyl-carrier-protein] synthase activity"/>
    <property type="evidence" value="ECO:0007669"/>
    <property type="project" value="UniProtKB-EC"/>
</dbReference>
<dbReference type="InterPro" id="IPR016035">
    <property type="entry name" value="Acyl_Trfase/lysoPLipase"/>
</dbReference>
<dbReference type="InterPro" id="IPR020843">
    <property type="entry name" value="ER"/>
</dbReference>
<dbReference type="Gene3D" id="3.10.129.110">
    <property type="entry name" value="Polyketide synthase dehydratase"/>
    <property type="match status" value="1"/>
</dbReference>
<evidence type="ECO:0000256" key="27">
    <source>
        <dbReference type="ARBA" id="ARBA00047897"/>
    </source>
</evidence>
<evidence type="ECO:0000256" key="33">
    <source>
        <dbReference type="ARBA" id="ARBA00048420"/>
    </source>
</evidence>
<dbReference type="SUPFAM" id="SSF47336">
    <property type="entry name" value="ACP-like"/>
    <property type="match status" value="1"/>
</dbReference>
<feature type="domain" description="PKS/mFAS DH" evidence="53">
    <location>
        <begin position="838"/>
        <end position="1102"/>
    </location>
</feature>
<comment type="catalytic activity">
    <reaction evidence="16">
        <text>(3R)-hydroxyhexadecanoyl-[ACP] = (2E)-hexadecenoyl-[ACP] + H2O</text>
        <dbReference type="Rhea" id="RHEA:41908"/>
        <dbReference type="Rhea" id="RHEA-COMP:9650"/>
        <dbReference type="Rhea" id="RHEA-COMP:9651"/>
        <dbReference type="ChEBI" id="CHEBI:15377"/>
        <dbReference type="ChEBI" id="CHEBI:78480"/>
        <dbReference type="ChEBI" id="CHEBI:78481"/>
    </reaction>
    <physiologicalReaction direction="left-to-right" evidence="16">
        <dbReference type="Rhea" id="RHEA:41909"/>
    </physiologicalReaction>
</comment>
<dbReference type="Pfam" id="PF00109">
    <property type="entry name" value="ketoacyl-synt"/>
    <property type="match status" value="1"/>
</dbReference>